<dbReference type="InterPro" id="IPR039008">
    <property type="entry name" value="IF_rod_dom"/>
</dbReference>
<dbReference type="PANTHER" id="PTHR45721:SF12">
    <property type="entry name" value="INTERMEDIATE FILAMENT PROTEIN IFA-1"/>
    <property type="match status" value="1"/>
</dbReference>
<feature type="coiled-coil region" evidence="4">
    <location>
        <begin position="327"/>
        <end position="400"/>
    </location>
</feature>
<feature type="coiled-coil region" evidence="4">
    <location>
        <begin position="121"/>
        <end position="166"/>
    </location>
</feature>
<evidence type="ECO:0000256" key="3">
    <source>
        <dbReference type="RuleBase" id="RU000685"/>
    </source>
</evidence>
<reference evidence="7" key="1">
    <citation type="submission" date="2023-08" db="EMBL/GenBank/DDBJ databases">
        <authorList>
            <person name="Alioto T."/>
            <person name="Alioto T."/>
            <person name="Gomez Garrido J."/>
        </authorList>
    </citation>
    <scope>NUCLEOTIDE SEQUENCE</scope>
</reference>
<dbReference type="GO" id="GO:0005200">
    <property type="term" value="F:structural constituent of cytoskeleton"/>
    <property type="evidence" value="ECO:0007669"/>
    <property type="project" value="TreeGrafter"/>
</dbReference>
<keyword evidence="2 4" id="KW-0175">Coiled coil</keyword>
<comment type="similarity">
    <text evidence="3">Belongs to the intermediate filament family.</text>
</comment>
<evidence type="ECO:0000313" key="7">
    <source>
        <dbReference type="EMBL" id="CAI9738633.1"/>
    </source>
</evidence>
<gene>
    <name evidence="7" type="ORF">OCTVUL_1B024053</name>
</gene>
<dbReference type="PROSITE" id="PS51841">
    <property type="entry name" value="LTD"/>
    <property type="match status" value="1"/>
</dbReference>
<dbReference type="GO" id="GO:0006998">
    <property type="term" value="P:nuclear envelope organization"/>
    <property type="evidence" value="ECO:0007669"/>
    <property type="project" value="TreeGrafter"/>
</dbReference>
<dbReference type="InterPro" id="IPR001322">
    <property type="entry name" value="Lamin_tail_dom"/>
</dbReference>
<evidence type="ECO:0000259" key="5">
    <source>
        <dbReference type="PROSITE" id="PS51841"/>
    </source>
</evidence>
<dbReference type="InterPro" id="IPR018039">
    <property type="entry name" value="IF_conserved"/>
</dbReference>
<name>A0AA36BQC8_OCTVU</name>
<evidence type="ECO:0000313" key="8">
    <source>
        <dbReference type="Proteomes" id="UP001162480"/>
    </source>
</evidence>
<feature type="coiled-coil region" evidence="4">
    <location>
        <begin position="234"/>
        <end position="261"/>
    </location>
</feature>
<dbReference type="GO" id="GO:0031507">
    <property type="term" value="P:heterochromatin formation"/>
    <property type="evidence" value="ECO:0007669"/>
    <property type="project" value="TreeGrafter"/>
</dbReference>
<proteinExistence type="inferred from homology"/>
<protein>
    <submittedName>
        <fullName evidence="7">70 kDa neurofilament protein-like</fullName>
    </submittedName>
</protein>
<keyword evidence="8" id="KW-1185">Reference proteome</keyword>
<dbReference type="GO" id="GO:0007097">
    <property type="term" value="P:nuclear migration"/>
    <property type="evidence" value="ECO:0007669"/>
    <property type="project" value="TreeGrafter"/>
</dbReference>
<keyword evidence="1 3" id="KW-0403">Intermediate filament</keyword>
<sequence length="555" mass="62528">MNQQGMKAGKAVVQVRRRRRSGIRMPGHFRPSLPVVFPSGTVAEHGQKQVADIKNKNENEKKEMQALNSKLANLIEEKRVLAAENKHLKGRLEIKVDFNCDEMKKLYEEQLGDLKARQVENDKKLSEIESKNESLEELVEDLSEQLRQEKDERDKLQVNVNELHDDVARRIADSETCRRRAGELEKQLGNCKDRSVILNNQMADLRTELETETIQRLESDKRNEALEDELDFNLDLHKAEIKEYEALIAKLRKQCNLQQAKESDFGNTVAALSAEYEAKLQTAIADLQRRHADEINMIKACMKPTDVVDASKKKDLRTEQSGMSAKMGEYETEVANLKRKIKFLESELEESENKRATEGENYRTEINSLRMELEIMLKELQDLMDAKLSLELEIAAYRKLLEGEEGRMSMKSIATSMGGLKTESENALADALSAASKMTMSRSSSGVVSIVELATDGTYIKLEDVGKSAKGAPNMKNWTLTQTLDNGKINTHKFTDVKVFSSGKIVKIWGSKHGAGQDGITSSDVAEWGTMVIPSTIILKDDKGKEYSSVVIKIT</sequence>
<dbReference type="PROSITE" id="PS51842">
    <property type="entry name" value="IF_ROD_2"/>
    <property type="match status" value="1"/>
</dbReference>
<dbReference type="GO" id="GO:0005652">
    <property type="term" value="C:nuclear lamina"/>
    <property type="evidence" value="ECO:0007669"/>
    <property type="project" value="TreeGrafter"/>
</dbReference>
<feature type="domain" description="LTD" evidence="5">
    <location>
        <begin position="436"/>
        <end position="554"/>
    </location>
</feature>
<feature type="coiled-coil region" evidence="4">
    <location>
        <begin position="43"/>
        <end position="91"/>
    </location>
</feature>
<dbReference type="SMART" id="SM01391">
    <property type="entry name" value="Filament"/>
    <property type="match status" value="1"/>
</dbReference>
<dbReference type="Proteomes" id="UP001162480">
    <property type="component" value="Chromosome 21"/>
</dbReference>
<evidence type="ECO:0000259" key="6">
    <source>
        <dbReference type="PROSITE" id="PS51842"/>
    </source>
</evidence>
<evidence type="ECO:0000256" key="1">
    <source>
        <dbReference type="ARBA" id="ARBA00022754"/>
    </source>
</evidence>
<dbReference type="SUPFAM" id="SSF64593">
    <property type="entry name" value="Intermediate filament protein, coiled coil region"/>
    <property type="match status" value="2"/>
</dbReference>
<evidence type="ECO:0000256" key="4">
    <source>
        <dbReference type="SAM" id="Coils"/>
    </source>
</evidence>
<dbReference type="EMBL" id="OX597834">
    <property type="protein sequence ID" value="CAI9738633.1"/>
    <property type="molecule type" value="Genomic_DNA"/>
</dbReference>
<feature type="domain" description="IF rod" evidence="6">
    <location>
        <begin position="60"/>
        <end position="408"/>
    </location>
</feature>
<dbReference type="GO" id="GO:0090435">
    <property type="term" value="P:protein localization to nuclear envelope"/>
    <property type="evidence" value="ECO:0007669"/>
    <property type="project" value="TreeGrafter"/>
</dbReference>
<dbReference type="Gene3D" id="1.20.5.170">
    <property type="match status" value="1"/>
</dbReference>
<evidence type="ECO:0000256" key="2">
    <source>
        <dbReference type="ARBA" id="ARBA00023054"/>
    </source>
</evidence>
<dbReference type="GO" id="GO:0005882">
    <property type="term" value="C:intermediate filament"/>
    <property type="evidence" value="ECO:0007669"/>
    <property type="project" value="UniProtKB-KW"/>
</dbReference>
<dbReference type="PROSITE" id="PS00226">
    <property type="entry name" value="IF_ROD_1"/>
    <property type="match status" value="1"/>
</dbReference>
<dbReference type="AlphaFoldDB" id="A0AA36BQC8"/>
<organism evidence="7 8">
    <name type="scientific">Octopus vulgaris</name>
    <name type="common">Common octopus</name>
    <dbReference type="NCBI Taxonomy" id="6645"/>
    <lineage>
        <taxon>Eukaryota</taxon>
        <taxon>Metazoa</taxon>
        <taxon>Spiralia</taxon>
        <taxon>Lophotrochozoa</taxon>
        <taxon>Mollusca</taxon>
        <taxon>Cephalopoda</taxon>
        <taxon>Coleoidea</taxon>
        <taxon>Octopodiformes</taxon>
        <taxon>Octopoda</taxon>
        <taxon>Incirrata</taxon>
        <taxon>Octopodidae</taxon>
        <taxon>Octopus</taxon>
    </lineage>
</organism>
<dbReference type="PANTHER" id="PTHR45721">
    <property type="entry name" value="LAMIN DM0-RELATED"/>
    <property type="match status" value="1"/>
</dbReference>
<dbReference type="GO" id="GO:0051664">
    <property type="term" value="P:nuclear pore localization"/>
    <property type="evidence" value="ECO:0007669"/>
    <property type="project" value="TreeGrafter"/>
</dbReference>
<accession>A0AA36BQC8</accession>
<dbReference type="SUPFAM" id="SSF74853">
    <property type="entry name" value="Lamin A/C globular tail domain"/>
    <property type="match status" value="1"/>
</dbReference>
<dbReference type="Pfam" id="PF00038">
    <property type="entry name" value="Filament"/>
    <property type="match status" value="1"/>
</dbReference>
<dbReference type="Gene3D" id="2.60.40.1260">
    <property type="entry name" value="Lamin Tail domain"/>
    <property type="match status" value="1"/>
</dbReference>
<dbReference type="InterPro" id="IPR036415">
    <property type="entry name" value="Lamin_tail_dom_sf"/>
</dbReference>